<evidence type="ECO:0000256" key="1">
    <source>
        <dbReference type="SAM" id="SignalP"/>
    </source>
</evidence>
<name>A0ABV5ZN99_9BACT</name>
<reference evidence="3 4" key="1">
    <citation type="submission" date="2024-09" db="EMBL/GenBank/DDBJ databases">
        <authorList>
            <person name="Sun Q."/>
            <person name="Mori K."/>
        </authorList>
    </citation>
    <scope>NUCLEOTIDE SEQUENCE [LARGE SCALE GENOMIC DNA]</scope>
    <source>
        <strain evidence="3 4">ATCC 51272</strain>
    </source>
</reference>
<dbReference type="Gene3D" id="2.60.40.3140">
    <property type="match status" value="1"/>
</dbReference>
<keyword evidence="4" id="KW-1185">Reference proteome</keyword>
<proteinExistence type="predicted"/>
<accession>A0ABV5ZN99</accession>
<evidence type="ECO:0000313" key="3">
    <source>
        <dbReference type="EMBL" id="MFB9897726.1"/>
    </source>
</evidence>
<sequence>MKQIILLGLALLGGLGARAQQWDDKIVIADCEDQYILQMDGGHPVVKNKTSVTYESLSAVGVTAQTVALYGDNIELGRVSTPGTKTYKNVTPENVFYDDSKGCFITCPIRKKGKTGEVSWSRTFTDIKYFTRVYLLDDYFIRHKTVTVTIPRALSGYRIKEMNFAGYPIAASHTSSVDAEVYTYTIDHASRMKDEENTPPASNVFPYLMVLGSFPSVDDFYTWSAQMSAVDTAVPGLEALVKEITAGCKTDEERLSNTYHWVQDHIRYVAFEAGMSGFRPDTPAEVLRKRYGDCKGMALLLKTLLRAEGFDARLTDIGTDEVPCTMTEAPTLAATNHAICTVRHKGRDYYLDATCKYVPYTYVPQHIQGSQAMIEDGPKPLLQTVPVRPADSSLDSLCYQYRLQGDALVGKAIYQLRGDMKEWFMTSAEKAGNKDNDEMLGANLNADNHSMAVSGVKWIARDPREEWARFEGNVSNTAAVQRVDGEVYVELNPHNNLFDSRIDTTDRVGDYYLPVRCNVVRQAVLTLPAGFRVAELPRPATFTLPGGVLSCTFSRQGGRIVYHQKMQINRRRIPRAEIPAWNTAISRWQDACNRQLVLRH</sequence>
<dbReference type="EMBL" id="JBHLZF010000002">
    <property type="protein sequence ID" value="MFB9897726.1"/>
    <property type="molecule type" value="Genomic_DNA"/>
</dbReference>
<dbReference type="Gene3D" id="3.10.620.30">
    <property type="match status" value="1"/>
</dbReference>
<evidence type="ECO:0000259" key="2">
    <source>
        <dbReference type="Pfam" id="PF01841"/>
    </source>
</evidence>
<feature type="signal peptide" evidence="1">
    <location>
        <begin position="1"/>
        <end position="19"/>
    </location>
</feature>
<dbReference type="InterPro" id="IPR038765">
    <property type="entry name" value="Papain-like_cys_pep_sf"/>
</dbReference>
<evidence type="ECO:0000313" key="4">
    <source>
        <dbReference type="Proteomes" id="UP001589688"/>
    </source>
</evidence>
<dbReference type="SUPFAM" id="SSF54001">
    <property type="entry name" value="Cysteine proteinases"/>
    <property type="match status" value="1"/>
</dbReference>
<feature type="chain" id="PRO_5045572546" evidence="1">
    <location>
        <begin position="20"/>
        <end position="600"/>
    </location>
</feature>
<gene>
    <name evidence="3" type="ORF">ACFFK8_07940</name>
</gene>
<organism evidence="3 4">
    <name type="scientific">Hallella seregens ATCC 51272</name>
    <dbReference type="NCBI Taxonomy" id="1336250"/>
    <lineage>
        <taxon>Bacteria</taxon>
        <taxon>Pseudomonadati</taxon>
        <taxon>Bacteroidota</taxon>
        <taxon>Bacteroidia</taxon>
        <taxon>Bacteroidales</taxon>
        <taxon>Prevotellaceae</taxon>
        <taxon>Hallella</taxon>
    </lineage>
</organism>
<dbReference type="InterPro" id="IPR002931">
    <property type="entry name" value="Transglutaminase-like"/>
</dbReference>
<dbReference type="Gene3D" id="2.60.120.1130">
    <property type="match status" value="1"/>
</dbReference>
<dbReference type="Pfam" id="PF01841">
    <property type="entry name" value="Transglut_core"/>
    <property type="match status" value="1"/>
</dbReference>
<comment type="caution">
    <text evidence="3">The sequence shown here is derived from an EMBL/GenBank/DDBJ whole genome shotgun (WGS) entry which is preliminary data.</text>
</comment>
<protein>
    <submittedName>
        <fullName evidence="3">Transglutaminase domain-containing protein</fullName>
    </submittedName>
</protein>
<dbReference type="RefSeq" id="WP_027951599.1">
    <property type="nucleotide sequence ID" value="NZ_JADU01000001.1"/>
</dbReference>
<feature type="domain" description="Transglutaminase-like" evidence="2">
    <location>
        <begin position="239"/>
        <end position="314"/>
    </location>
</feature>
<dbReference type="Proteomes" id="UP001589688">
    <property type="component" value="Unassembled WGS sequence"/>
</dbReference>
<keyword evidence="1" id="KW-0732">Signal</keyword>